<sequence length="570" mass="64294">MTIPKRHMIRSLTMIEDFTMTILMNMTDGVYLVDPESKRLVFGNPVLLTMLGYGKDELKELTIYDLIVSDKDRIDSYLQRAFKKCRLHIREGVFRHKIGTLKKLEIHATPCWGHDQSLLFVLVREVTGNVDASSTPSSFQKAGEYDRDPLTGLMTRWAFQQKIQESLGTTTQGTLFWLDISHFVDINKDHGFLMGDSILKMFAERLQHSLQGDAIMARIADDEFALWSPYDRDALMVAHTILHAVTRPYLVDDDFLRLTVSMGVVRYPEDGVHVDALFSHALEALCQAKEVVGNTICSFDAQYHQDNLLRVSLKSQIPKALENQEFRLVYQPQIDIQTKTLIGMEALARWEMQRGTMVPPGQFIPIMEQMGLIGAFGTWVMKTACVQNKTWQNAGLRAIKMAVNVSAQQFSDNQLMAAVEEALAVSGLDPQWIELEITEGTAMQDIERTRAVLRDLKNVGINVVLDDFGTGFSSLAYLKNLPLDGLKIDLSFIQQLPHSATDRAIVIAILKMAKVLNLYVIAEGVETAAQLDFLQDEGCDMAQGYFISPPKPARDLEPLWDEMGQRSQVQ</sequence>
<dbReference type="Pfam" id="PF00989">
    <property type="entry name" value="PAS"/>
    <property type="match status" value="1"/>
</dbReference>
<dbReference type="Gene3D" id="3.30.450.20">
    <property type="entry name" value="PAS domain"/>
    <property type="match status" value="1"/>
</dbReference>
<dbReference type="PANTHER" id="PTHR44757">
    <property type="entry name" value="DIGUANYLATE CYCLASE DGCP"/>
    <property type="match status" value="1"/>
</dbReference>
<dbReference type="SMART" id="SM00267">
    <property type="entry name" value="GGDEF"/>
    <property type="match status" value="1"/>
</dbReference>
<dbReference type="Pfam" id="PF00990">
    <property type="entry name" value="GGDEF"/>
    <property type="match status" value="1"/>
</dbReference>
<dbReference type="PROSITE" id="PS50112">
    <property type="entry name" value="PAS"/>
    <property type="match status" value="1"/>
</dbReference>
<dbReference type="SUPFAM" id="SSF55785">
    <property type="entry name" value="PYP-like sensor domain (PAS domain)"/>
    <property type="match status" value="1"/>
</dbReference>
<dbReference type="InterPro" id="IPR013767">
    <property type="entry name" value="PAS_fold"/>
</dbReference>
<dbReference type="Pfam" id="PF00563">
    <property type="entry name" value="EAL"/>
    <property type="match status" value="1"/>
</dbReference>
<dbReference type="Gene3D" id="3.30.70.270">
    <property type="match status" value="1"/>
</dbReference>
<organism evidence="4 5">
    <name type="scientific">Sulfobacillus thermosulfidooxidans (strain DSM 9293 / VKM B-1269 / AT-1)</name>
    <dbReference type="NCBI Taxonomy" id="929705"/>
    <lineage>
        <taxon>Bacteria</taxon>
        <taxon>Bacillati</taxon>
        <taxon>Bacillota</taxon>
        <taxon>Clostridia</taxon>
        <taxon>Eubacteriales</taxon>
        <taxon>Clostridiales Family XVII. Incertae Sedis</taxon>
        <taxon>Sulfobacillus</taxon>
    </lineage>
</organism>
<dbReference type="EMBL" id="FWWY01000001">
    <property type="protein sequence ID" value="SMC03748.1"/>
    <property type="molecule type" value="Genomic_DNA"/>
</dbReference>
<dbReference type="InterPro" id="IPR035965">
    <property type="entry name" value="PAS-like_dom_sf"/>
</dbReference>
<dbReference type="SMART" id="SM00052">
    <property type="entry name" value="EAL"/>
    <property type="match status" value="1"/>
</dbReference>
<evidence type="ECO:0000259" key="3">
    <source>
        <dbReference type="PROSITE" id="PS50887"/>
    </source>
</evidence>
<dbReference type="NCBIfam" id="TIGR00254">
    <property type="entry name" value="GGDEF"/>
    <property type="match status" value="1"/>
</dbReference>
<protein>
    <submittedName>
        <fullName evidence="4">PAS domain S-box-containing protein/diguanylate cyclase (GGDEF) domain-containing protein</fullName>
    </submittedName>
</protein>
<evidence type="ECO:0000313" key="4">
    <source>
        <dbReference type="EMBL" id="SMC03748.1"/>
    </source>
</evidence>
<name>A0A1W1WBQ5_SULTA</name>
<feature type="domain" description="PAS" evidence="1">
    <location>
        <begin position="15"/>
        <end position="58"/>
    </location>
</feature>
<evidence type="ECO:0000259" key="2">
    <source>
        <dbReference type="PROSITE" id="PS50883"/>
    </source>
</evidence>
<dbReference type="Gene3D" id="3.20.20.450">
    <property type="entry name" value="EAL domain"/>
    <property type="match status" value="1"/>
</dbReference>
<dbReference type="SUPFAM" id="SSF141868">
    <property type="entry name" value="EAL domain-like"/>
    <property type="match status" value="1"/>
</dbReference>
<keyword evidence="5" id="KW-1185">Reference proteome</keyword>
<proteinExistence type="predicted"/>
<evidence type="ECO:0000313" key="5">
    <source>
        <dbReference type="Proteomes" id="UP000192660"/>
    </source>
</evidence>
<dbReference type="CDD" id="cd00130">
    <property type="entry name" value="PAS"/>
    <property type="match status" value="1"/>
</dbReference>
<reference evidence="5" key="1">
    <citation type="submission" date="2017-04" db="EMBL/GenBank/DDBJ databases">
        <authorList>
            <person name="Varghese N."/>
            <person name="Submissions S."/>
        </authorList>
    </citation>
    <scope>NUCLEOTIDE SEQUENCE [LARGE SCALE GENOMIC DNA]</scope>
    <source>
        <strain evidence="5">DSM 9293</strain>
    </source>
</reference>
<dbReference type="InterPro" id="IPR029787">
    <property type="entry name" value="Nucleotide_cyclase"/>
</dbReference>
<dbReference type="GO" id="GO:0006355">
    <property type="term" value="P:regulation of DNA-templated transcription"/>
    <property type="evidence" value="ECO:0007669"/>
    <property type="project" value="InterPro"/>
</dbReference>
<dbReference type="InterPro" id="IPR000160">
    <property type="entry name" value="GGDEF_dom"/>
</dbReference>
<dbReference type="AlphaFoldDB" id="A0A1W1WBQ5"/>
<dbReference type="PANTHER" id="PTHR44757:SF2">
    <property type="entry name" value="BIOFILM ARCHITECTURE MAINTENANCE PROTEIN MBAA"/>
    <property type="match status" value="1"/>
</dbReference>
<evidence type="ECO:0000259" key="1">
    <source>
        <dbReference type="PROSITE" id="PS50112"/>
    </source>
</evidence>
<feature type="domain" description="GGDEF" evidence="3">
    <location>
        <begin position="171"/>
        <end position="301"/>
    </location>
</feature>
<accession>A0A1W1WBQ5</accession>
<gene>
    <name evidence="4" type="ORF">SAMN00768000_1253</name>
</gene>
<dbReference type="InterPro" id="IPR052155">
    <property type="entry name" value="Biofilm_reg_signaling"/>
</dbReference>
<dbReference type="InterPro" id="IPR001633">
    <property type="entry name" value="EAL_dom"/>
</dbReference>
<dbReference type="Proteomes" id="UP000192660">
    <property type="component" value="Unassembled WGS sequence"/>
</dbReference>
<feature type="domain" description="EAL" evidence="2">
    <location>
        <begin position="310"/>
        <end position="564"/>
    </location>
</feature>
<dbReference type="STRING" id="28034.BFX07_09885"/>
<dbReference type="NCBIfam" id="TIGR00229">
    <property type="entry name" value="sensory_box"/>
    <property type="match status" value="1"/>
</dbReference>
<dbReference type="PROSITE" id="PS50887">
    <property type="entry name" value="GGDEF"/>
    <property type="match status" value="1"/>
</dbReference>
<dbReference type="OrthoDB" id="9762141at2"/>
<dbReference type="CDD" id="cd01948">
    <property type="entry name" value="EAL"/>
    <property type="match status" value="1"/>
</dbReference>
<dbReference type="CDD" id="cd01949">
    <property type="entry name" value="GGDEF"/>
    <property type="match status" value="1"/>
</dbReference>
<dbReference type="SUPFAM" id="SSF55073">
    <property type="entry name" value="Nucleotide cyclase"/>
    <property type="match status" value="1"/>
</dbReference>
<dbReference type="PROSITE" id="PS50883">
    <property type="entry name" value="EAL"/>
    <property type="match status" value="1"/>
</dbReference>
<dbReference type="InterPro" id="IPR035919">
    <property type="entry name" value="EAL_sf"/>
</dbReference>
<dbReference type="InterPro" id="IPR000014">
    <property type="entry name" value="PAS"/>
</dbReference>
<dbReference type="InterPro" id="IPR043128">
    <property type="entry name" value="Rev_trsase/Diguanyl_cyclase"/>
</dbReference>